<evidence type="ECO:0000313" key="2">
    <source>
        <dbReference type="Proteomes" id="UP000662873"/>
    </source>
</evidence>
<dbReference type="EMBL" id="AP021858">
    <property type="protein sequence ID" value="BBO24564.1"/>
    <property type="molecule type" value="Genomic_DNA"/>
</dbReference>
<dbReference type="Proteomes" id="UP000662873">
    <property type="component" value="Chromosome"/>
</dbReference>
<organism evidence="1 2">
    <name type="scientific">Candidatus Nitrosymbiomonas proteolyticus</name>
    <dbReference type="NCBI Taxonomy" id="2608984"/>
    <lineage>
        <taxon>Bacteria</taxon>
        <taxon>Bacillati</taxon>
        <taxon>Armatimonadota</taxon>
        <taxon>Armatimonadota incertae sedis</taxon>
        <taxon>Candidatus Nitrosymbiomonas</taxon>
    </lineage>
</organism>
<reference evidence="1" key="1">
    <citation type="journal article" name="DNA Res.">
        <title>The physiological potential of anammox bacteria as revealed by their core genome structure.</title>
        <authorList>
            <person name="Okubo T."/>
            <person name="Toyoda A."/>
            <person name="Fukuhara K."/>
            <person name="Uchiyama I."/>
            <person name="Harigaya Y."/>
            <person name="Kuroiwa M."/>
            <person name="Suzuki T."/>
            <person name="Murakami Y."/>
            <person name="Suwa Y."/>
            <person name="Takami H."/>
        </authorList>
    </citation>
    <scope>NUCLEOTIDE SEQUENCE</scope>
    <source>
        <strain evidence="1">317325-2</strain>
    </source>
</reference>
<dbReference type="KEGG" id="npy:NPRO_21590"/>
<accession>A0A809SF71</accession>
<gene>
    <name evidence="1" type="ORF">NPRO_21590</name>
</gene>
<name>A0A809SF71_9BACT</name>
<evidence type="ECO:0000313" key="1">
    <source>
        <dbReference type="EMBL" id="BBO24564.1"/>
    </source>
</evidence>
<protein>
    <submittedName>
        <fullName evidence="1">Uncharacterized protein</fullName>
    </submittedName>
</protein>
<sequence length="232" mass="25677">MRLIGLGTRVVCFALDEARVAKFVLTPQETVSQYRRLGIDLGRVAWSPCPGDVLESARILRRRSLASVQMAYLRHTDFFRLLEVHLEDPCDSEPPFVSDSLESAQTLPLAGRPWFLQSRALTVQNALIGANRERQQEILDLVLDCIAALGERGIQDKTYNFLDNFGLCDGSVFPLDVGELEFSDQSEAGLCVDRILASDSFRTLKSCAPWLGGYFAAGLASLEAKRVTPRGP</sequence>
<proteinExistence type="predicted"/>
<dbReference type="AlphaFoldDB" id="A0A809SF71"/>